<name>F8GYP2_CUPNN</name>
<gene>
    <name evidence="1" type="ordered locus">CNE_BB2p01720</name>
</gene>
<dbReference type="KEGG" id="cnc:CNE_BB2p01720"/>
<accession>F8GYP2</accession>
<evidence type="ECO:0000313" key="2">
    <source>
        <dbReference type="Proteomes" id="UP000006798"/>
    </source>
</evidence>
<proteinExistence type="predicted"/>
<keyword evidence="1" id="KW-0614">Plasmid</keyword>
<protein>
    <submittedName>
        <fullName evidence="1">Uncharacterized protein</fullName>
    </submittedName>
</protein>
<dbReference type="Proteomes" id="UP000006798">
    <property type="component" value="Plasmid pBB2"/>
</dbReference>
<dbReference type="AlphaFoldDB" id="F8GYP2"/>
<dbReference type="EMBL" id="CP002880">
    <property type="protein sequence ID" value="AEI82983.1"/>
    <property type="molecule type" value="Genomic_DNA"/>
</dbReference>
<geneLocation type="plasmid" evidence="1 2">
    <name>pBB2</name>
</geneLocation>
<evidence type="ECO:0000313" key="1">
    <source>
        <dbReference type="EMBL" id="AEI82983.1"/>
    </source>
</evidence>
<organism evidence="1 2">
    <name type="scientific">Cupriavidus necator (strain ATCC 43291 / DSM 13513 / CCUG 52238 / LMG 8453 / N-1)</name>
    <name type="common">Ralstonia eutropha</name>
    <dbReference type="NCBI Taxonomy" id="1042878"/>
    <lineage>
        <taxon>Bacteria</taxon>
        <taxon>Pseudomonadati</taxon>
        <taxon>Pseudomonadota</taxon>
        <taxon>Betaproteobacteria</taxon>
        <taxon>Burkholderiales</taxon>
        <taxon>Burkholderiaceae</taxon>
        <taxon>Cupriavidus</taxon>
    </lineage>
</organism>
<dbReference type="HOGENOM" id="CLU_069351_0_0_4"/>
<reference evidence="1 2" key="1">
    <citation type="journal article" date="2011" name="J. Bacteriol.">
        <title>Complete genome sequence of the type strain Cupriavidus necator N-1.</title>
        <authorList>
            <person name="Poehlein A."/>
            <person name="Kusian B."/>
            <person name="Friedrich B."/>
            <person name="Daniel R."/>
            <person name="Bowien B."/>
        </authorList>
    </citation>
    <scope>NUCLEOTIDE SEQUENCE [LARGE SCALE GENOMIC DNA]</scope>
    <source>
        <strain evidence="2">ATCC 43291 / DSM 13513 / CCUG 52238 / LMG 8453 / N-1</strain>
        <plasmid evidence="1 2">pBB2</plasmid>
    </source>
</reference>
<sequence length="213" mass="23851">MIAAVESYLRAILRRLIAMDSICQESVHRRDVSYGAAIHLTKDMLPEAVLEKISFISKGSIVDSIRELAGIKGNLPPDVTASIDDYVKICHLRHCAVHRFGKLGVSNAIALGLEDHKELLEKPLLLDYLSLQNSIVISTGMVKTINNFLFNEIVSRISDSRWTGVYKTDKRLFLTYYKIFADTISTTGFSVGLKDMYILFMSQKAKFSAGLPF</sequence>